<evidence type="ECO:0000256" key="2">
    <source>
        <dbReference type="SAM" id="MobiDB-lite"/>
    </source>
</evidence>
<keyword evidence="4" id="KW-1185">Reference proteome</keyword>
<dbReference type="EMBL" id="DF973494">
    <property type="protein sequence ID" value="GAU32497.1"/>
    <property type="molecule type" value="Genomic_DNA"/>
</dbReference>
<sequence>MFSLPHLKQKFSKAKYKKKLTTIEAQISETGGDGVQKVDGVTKLQLWTESVEGRTRGRVYGTGDLSANLRHGCTSLIQQSQNSHGSVYVSLEAQRAAREIQEAKARADEAIAEAQEAKAIAQAQAKTSEKRSQKLENELLALRALFMKQFDPTGHNSANGSCSPNHPSNSHPDYDDDDLDDQSLDGDT</sequence>
<evidence type="ECO:0000313" key="3">
    <source>
        <dbReference type="EMBL" id="GAU32497.1"/>
    </source>
</evidence>
<feature type="region of interest" description="Disordered" evidence="2">
    <location>
        <begin position="152"/>
        <end position="188"/>
    </location>
</feature>
<evidence type="ECO:0000256" key="1">
    <source>
        <dbReference type="SAM" id="Coils"/>
    </source>
</evidence>
<name>A0A2Z6NRA6_TRISU</name>
<dbReference type="AlphaFoldDB" id="A0A2Z6NRA6"/>
<feature type="compositionally biased region" description="Acidic residues" evidence="2">
    <location>
        <begin position="174"/>
        <end position="188"/>
    </location>
</feature>
<protein>
    <submittedName>
        <fullName evidence="3">Uncharacterized protein</fullName>
    </submittedName>
</protein>
<proteinExistence type="predicted"/>
<gene>
    <name evidence="3" type="ORF">TSUD_317040</name>
</gene>
<evidence type="ECO:0000313" key="4">
    <source>
        <dbReference type="Proteomes" id="UP000242715"/>
    </source>
</evidence>
<accession>A0A2Z6NRA6</accession>
<reference evidence="4" key="1">
    <citation type="journal article" date="2017" name="Front. Plant Sci.">
        <title>Climate Clever Clovers: New Paradigm to Reduce the Environmental Footprint of Ruminants by Breeding Low Methanogenic Forages Utilizing Haplotype Variation.</title>
        <authorList>
            <person name="Kaur P."/>
            <person name="Appels R."/>
            <person name="Bayer P.E."/>
            <person name="Keeble-Gagnere G."/>
            <person name="Wang J."/>
            <person name="Hirakawa H."/>
            <person name="Shirasawa K."/>
            <person name="Vercoe P."/>
            <person name="Stefanova K."/>
            <person name="Durmic Z."/>
            <person name="Nichols P."/>
            <person name="Revell C."/>
            <person name="Isobe S.N."/>
            <person name="Edwards D."/>
            <person name="Erskine W."/>
        </authorList>
    </citation>
    <scope>NUCLEOTIDE SEQUENCE [LARGE SCALE GENOMIC DNA]</scope>
    <source>
        <strain evidence="4">cv. Daliak</strain>
    </source>
</reference>
<organism evidence="3 4">
    <name type="scientific">Trifolium subterraneum</name>
    <name type="common">Subterranean clover</name>
    <dbReference type="NCBI Taxonomy" id="3900"/>
    <lineage>
        <taxon>Eukaryota</taxon>
        <taxon>Viridiplantae</taxon>
        <taxon>Streptophyta</taxon>
        <taxon>Embryophyta</taxon>
        <taxon>Tracheophyta</taxon>
        <taxon>Spermatophyta</taxon>
        <taxon>Magnoliopsida</taxon>
        <taxon>eudicotyledons</taxon>
        <taxon>Gunneridae</taxon>
        <taxon>Pentapetalae</taxon>
        <taxon>rosids</taxon>
        <taxon>fabids</taxon>
        <taxon>Fabales</taxon>
        <taxon>Fabaceae</taxon>
        <taxon>Papilionoideae</taxon>
        <taxon>50 kb inversion clade</taxon>
        <taxon>NPAAA clade</taxon>
        <taxon>Hologalegina</taxon>
        <taxon>IRL clade</taxon>
        <taxon>Trifolieae</taxon>
        <taxon>Trifolium</taxon>
    </lineage>
</organism>
<dbReference type="Proteomes" id="UP000242715">
    <property type="component" value="Unassembled WGS sequence"/>
</dbReference>
<feature type="coiled-coil region" evidence="1">
    <location>
        <begin position="93"/>
        <end position="145"/>
    </location>
</feature>
<keyword evidence="1" id="KW-0175">Coiled coil</keyword>